<dbReference type="Proteomes" id="UP001273209">
    <property type="component" value="Unassembled WGS sequence"/>
</dbReference>
<protein>
    <submittedName>
        <fullName evidence="2">Uncharacterized protein</fullName>
    </submittedName>
</protein>
<accession>A0AAE1M7K8</accession>
<dbReference type="RefSeq" id="XP_062758226.1">
    <property type="nucleotide sequence ID" value="XM_062896810.1"/>
</dbReference>
<name>A0AAE1M7K8_9HYPO</name>
<dbReference type="PANTHER" id="PTHR35186:SF4">
    <property type="entry name" value="PRION-INHIBITION AND PROPAGATION HELO DOMAIN-CONTAINING PROTEIN"/>
    <property type="match status" value="1"/>
</dbReference>
<dbReference type="GeneID" id="87916714"/>
<feature type="coiled-coil region" evidence="1">
    <location>
        <begin position="31"/>
        <end position="58"/>
    </location>
</feature>
<dbReference type="EMBL" id="JAWRVG010000007">
    <property type="protein sequence ID" value="KAK4081077.1"/>
    <property type="molecule type" value="Genomic_DNA"/>
</dbReference>
<reference evidence="2" key="1">
    <citation type="submission" date="2023-11" db="EMBL/GenBank/DDBJ databases">
        <title>The genome sequences of three competitors of mushroom-forming fungi.</title>
        <authorList>
            <person name="Beijen E."/>
            <person name="Ohm R.A."/>
        </authorList>
    </citation>
    <scope>NUCLEOTIDE SEQUENCE</scope>
    <source>
        <strain evidence="2">CBS 100526</strain>
    </source>
</reference>
<gene>
    <name evidence="2" type="ORF">Triagg1_2609</name>
</gene>
<dbReference type="PANTHER" id="PTHR35186">
    <property type="entry name" value="ANK_REP_REGION DOMAIN-CONTAINING PROTEIN"/>
    <property type="match status" value="1"/>
</dbReference>
<evidence type="ECO:0000256" key="1">
    <source>
        <dbReference type="SAM" id="Coils"/>
    </source>
</evidence>
<dbReference type="AlphaFoldDB" id="A0AAE1M7K8"/>
<keyword evidence="3" id="KW-1185">Reference proteome</keyword>
<organism evidence="2 3">
    <name type="scientific">Trichoderma aggressivum f. europaeum</name>
    <dbReference type="NCBI Taxonomy" id="173218"/>
    <lineage>
        <taxon>Eukaryota</taxon>
        <taxon>Fungi</taxon>
        <taxon>Dikarya</taxon>
        <taxon>Ascomycota</taxon>
        <taxon>Pezizomycotina</taxon>
        <taxon>Sordariomycetes</taxon>
        <taxon>Hypocreomycetidae</taxon>
        <taxon>Hypocreales</taxon>
        <taxon>Hypocreaceae</taxon>
        <taxon>Trichoderma</taxon>
    </lineage>
</organism>
<keyword evidence="1" id="KW-0175">Coiled coil</keyword>
<comment type="caution">
    <text evidence="2">The sequence shown here is derived from an EMBL/GenBank/DDBJ whole genome shotgun (WGS) entry which is preliminary data.</text>
</comment>
<proteinExistence type="predicted"/>
<evidence type="ECO:0000313" key="3">
    <source>
        <dbReference type="Proteomes" id="UP001273209"/>
    </source>
</evidence>
<sequence>MSGLEVLGAITGVLGILPMAVDTAQWYKTTLSSIRYAARDLKRLIEELETEKVRLQTTCEVLLDGISPLAMIDGMAKDSFLAFWKKHNHLLNLRLGGSEQKIKDHILGMRKAANELEAKLWIYGGGSSKPADKRSIIRELKKNMSFTLKKRDYNDILSKIKVGNSALEELARNNRKLEPSRRKQSQTRLIHFVRGLSKDVFQAIQTSTTCECIASHRVCLELVKREAVLTSEDKNDDVARDWNFHVAFGFGDNAETNSTDHQSMSANEQLINRWSNIYLRLGTFGIIQTTAIKPEPLPAPEDPEPTKKTLLQRFKLRRRRDKNRRPSTIISAMEGARSCAMATMPIMAASSKPVSNLCHMLSTYTERPDTYCLGYVASHDRKFGIHLPNSRMDRYTVSTLREVLEGKRQLSYPEKLKIAHAIAVNTLHLYKTPWVDECLTLDSVVFFLPNDDGDVDTTLLDRPFVVKNFPTPPSQQSRTPRRIDGAVFSVGALLIQLMIGKAENALEMTGPMNFGTIITKRDEGRQLFDRLLESSGFNLKPAIEWCFNSMYHRMGGLQDEQYCQRFFEEVVSRLEEEIKYFSGN</sequence>
<evidence type="ECO:0000313" key="2">
    <source>
        <dbReference type="EMBL" id="KAK4081077.1"/>
    </source>
</evidence>